<sequence>MQRMSSFNPYIFKAFYDWLIDNEITPHLLVNAEVKGVQVPQSYVRNGKIVLSISARAVRNFSIDQKNISFYARFSGQDEFIVIPYNAMMDLIAVENEIRYPLEMWLTPDPEDEDSEKEESDDNVVGFSAVDDSNADSEEQKDENENKDSGPSFTILKDD</sequence>
<dbReference type="PANTHER" id="PTHR37486:SF1">
    <property type="entry name" value="STRINGENT STARVATION PROTEIN B"/>
    <property type="match status" value="1"/>
</dbReference>
<dbReference type="STRING" id="762983.HMPREF9444_01262"/>
<dbReference type="OrthoDB" id="9797358at2"/>
<feature type="compositionally biased region" description="Acidic residues" evidence="1">
    <location>
        <begin position="109"/>
        <end position="122"/>
    </location>
</feature>
<dbReference type="AlphaFoldDB" id="E8LKM1"/>
<dbReference type="GO" id="GO:0045732">
    <property type="term" value="P:positive regulation of protein catabolic process"/>
    <property type="evidence" value="ECO:0007669"/>
    <property type="project" value="TreeGrafter"/>
</dbReference>
<keyword evidence="3" id="KW-1185">Reference proteome</keyword>
<dbReference type="eggNOG" id="COG2969">
    <property type="taxonomic scope" value="Bacteria"/>
</dbReference>
<dbReference type="EMBL" id="AEVO01000064">
    <property type="protein sequence ID" value="EFY06930.1"/>
    <property type="molecule type" value="Genomic_DNA"/>
</dbReference>
<dbReference type="RefSeq" id="WP_009143459.1">
    <property type="nucleotide sequence ID" value="NZ_GL831000.1"/>
</dbReference>
<dbReference type="HOGENOM" id="CLU_118425_0_0_6"/>
<evidence type="ECO:0000313" key="2">
    <source>
        <dbReference type="EMBL" id="EFY06930.1"/>
    </source>
</evidence>
<dbReference type="GO" id="GO:0005829">
    <property type="term" value="C:cytosol"/>
    <property type="evidence" value="ECO:0007669"/>
    <property type="project" value="TreeGrafter"/>
</dbReference>
<dbReference type="PANTHER" id="PTHR37486">
    <property type="entry name" value="STRINGENT STARVATION PROTEIN B"/>
    <property type="match status" value="1"/>
</dbReference>
<evidence type="ECO:0000256" key="1">
    <source>
        <dbReference type="SAM" id="MobiDB-lite"/>
    </source>
</evidence>
<accession>E8LKM1</accession>
<dbReference type="SUPFAM" id="SSF101738">
    <property type="entry name" value="SspB-like"/>
    <property type="match status" value="1"/>
</dbReference>
<feature type="compositionally biased region" description="Acidic residues" evidence="1">
    <location>
        <begin position="133"/>
        <end position="142"/>
    </location>
</feature>
<comment type="caution">
    <text evidence="2">The sequence shown here is derived from an EMBL/GenBank/DDBJ whole genome shotgun (WGS) entry which is preliminary data.</text>
</comment>
<organism evidence="2 3">
    <name type="scientific">Succinatimonas hippei (strain DSM 22608 / JCM 16073 / KCTC 15190 / YIT 12066)</name>
    <dbReference type="NCBI Taxonomy" id="762983"/>
    <lineage>
        <taxon>Bacteria</taxon>
        <taxon>Pseudomonadati</taxon>
        <taxon>Pseudomonadota</taxon>
        <taxon>Gammaproteobacteria</taxon>
        <taxon>Aeromonadales</taxon>
        <taxon>Succinivibrionaceae</taxon>
        <taxon>Succinatimonas</taxon>
    </lineage>
</organism>
<evidence type="ECO:0000313" key="3">
    <source>
        <dbReference type="Proteomes" id="UP000018458"/>
    </source>
</evidence>
<name>E8LKM1_SUCHY</name>
<dbReference type="Proteomes" id="UP000018458">
    <property type="component" value="Unassembled WGS sequence"/>
</dbReference>
<dbReference type="Pfam" id="PF04386">
    <property type="entry name" value="SspB"/>
    <property type="match status" value="1"/>
</dbReference>
<gene>
    <name evidence="2" type="primary">sspB</name>
    <name evidence="2" type="ORF">HMPREF9444_01262</name>
</gene>
<dbReference type="Gene3D" id="2.30.30.220">
    <property type="entry name" value="SspB-like"/>
    <property type="match status" value="1"/>
</dbReference>
<reference evidence="2 3" key="1">
    <citation type="submission" date="2011-01" db="EMBL/GenBank/DDBJ databases">
        <authorList>
            <person name="Weinstock G."/>
            <person name="Sodergren E."/>
            <person name="Clifton S."/>
            <person name="Fulton L."/>
            <person name="Fulton B."/>
            <person name="Courtney L."/>
            <person name="Fronick C."/>
            <person name="Harrison M."/>
            <person name="Strong C."/>
            <person name="Farmer C."/>
            <person name="Delahaunty K."/>
            <person name="Markovic C."/>
            <person name="Hall O."/>
            <person name="Minx P."/>
            <person name="Tomlinson C."/>
            <person name="Mitreva M."/>
            <person name="Hou S."/>
            <person name="Chen J."/>
            <person name="Wollam A."/>
            <person name="Pepin K.H."/>
            <person name="Johnson M."/>
            <person name="Bhonagiri V."/>
            <person name="Zhang X."/>
            <person name="Suruliraj S."/>
            <person name="Warren W."/>
            <person name="Chinwalla A."/>
            <person name="Mardis E.R."/>
            <person name="Wilson R.K."/>
        </authorList>
    </citation>
    <scope>NUCLEOTIDE SEQUENCE [LARGE SCALE GENOMIC DNA]</scope>
    <source>
        <strain evidence="3">DSM 22608 / JCM 16073 / KCTC 15190 / YIT 12066</strain>
    </source>
</reference>
<dbReference type="InterPro" id="IPR007481">
    <property type="entry name" value="SspB"/>
</dbReference>
<dbReference type="GO" id="GO:0005840">
    <property type="term" value="C:ribosome"/>
    <property type="evidence" value="ECO:0007669"/>
    <property type="project" value="TreeGrafter"/>
</dbReference>
<feature type="region of interest" description="Disordered" evidence="1">
    <location>
        <begin position="105"/>
        <end position="159"/>
    </location>
</feature>
<dbReference type="InterPro" id="IPR036760">
    <property type="entry name" value="SspB-like_sf"/>
</dbReference>
<proteinExistence type="predicted"/>
<protein>
    <submittedName>
        <fullName evidence="2">Stringent starvation protein B</fullName>
    </submittedName>
</protein>